<evidence type="ECO:0000313" key="2">
    <source>
        <dbReference type="EMBL" id="KAG2103699.1"/>
    </source>
</evidence>
<accession>A0A9P7F364</accession>
<dbReference type="RefSeq" id="XP_041290596.1">
    <property type="nucleotide sequence ID" value="XM_041439869.1"/>
</dbReference>
<dbReference type="PANTHER" id="PTHR33096:SF1">
    <property type="entry name" value="CXC1-LIKE CYSTEINE CLUSTER ASSOCIATED WITH KDZ TRANSPOSASES DOMAIN-CONTAINING PROTEIN"/>
    <property type="match status" value="1"/>
</dbReference>
<comment type="caution">
    <text evidence="2">The sequence shown here is derived from an EMBL/GenBank/DDBJ whole genome shotgun (WGS) entry which is preliminary data.</text>
</comment>
<dbReference type="EMBL" id="JABBWM010000043">
    <property type="protein sequence ID" value="KAG2103699.1"/>
    <property type="molecule type" value="Genomic_DNA"/>
</dbReference>
<gene>
    <name evidence="2" type="ORF">F5147DRAFT_746665</name>
</gene>
<dbReference type="InterPro" id="IPR040521">
    <property type="entry name" value="KDZ"/>
</dbReference>
<dbReference type="GeneID" id="64702128"/>
<keyword evidence="3" id="KW-1185">Reference proteome</keyword>
<proteinExistence type="predicted"/>
<reference evidence="2" key="1">
    <citation type="journal article" date="2020" name="New Phytol.">
        <title>Comparative genomics reveals dynamic genome evolution in host specialist ectomycorrhizal fungi.</title>
        <authorList>
            <person name="Lofgren L.A."/>
            <person name="Nguyen N.H."/>
            <person name="Vilgalys R."/>
            <person name="Ruytinx J."/>
            <person name="Liao H.L."/>
            <person name="Branco S."/>
            <person name="Kuo A."/>
            <person name="LaButti K."/>
            <person name="Lipzen A."/>
            <person name="Andreopoulos W."/>
            <person name="Pangilinan J."/>
            <person name="Riley R."/>
            <person name="Hundley H."/>
            <person name="Na H."/>
            <person name="Barry K."/>
            <person name="Grigoriev I.V."/>
            <person name="Stajich J.E."/>
            <person name="Kennedy P.G."/>
        </authorList>
    </citation>
    <scope>NUCLEOTIDE SEQUENCE</scope>
    <source>
        <strain evidence="2">FC423</strain>
    </source>
</reference>
<sequence>MGSPTTEDHWHDKFDHEISHEGGEYSDAAACVLQFAAQSKYTSHKGPQARHERLRMMYAHWDLQISQLARAYLQWKHNDKYHNVDLSMEEGHIFHVTTVGTLEREAGVSIHQHPEEPANMALLRLGLLGCSPVEPSVAIEVHTLELYHRLRRRHAQLSIQAFTRALCDIHKVNCRTCFREQFSIAFDAYLSILQHIRSQVDDALGRSDMDWWLKHMCPCCTYEINGEEMLKPKILVACDGNNSCKRIAGAALSDHRNFDSSYFISHQEVNQFKNEVQHRQHINRDKEPDDKMLASCLAWKSSAPDHKKTAADIYETTGIFASACRHGFIIKLAKYPLAITNAMINAYGKDIGMGYDVGCTFSGIVRNSPLLSQKAEEARMQFCVNSFHGYAHNQLCQVQHHPLYLPGFGLEDLETMERVFLSSNSVSRVIRYASRYHWAQFIDLHFQQWDEDKYGELSKFLLNNYMQAIGIIKKYRNEVSSLASSLNIRKDDFKRWIEEEKHFLMDLKDELVEHVLACSYVQALMDLQSADQKWQKISDSFRTTSHAHAINYKQNVRQTSQLEAQCRAALDGLMIHIRAVVDLEERLGIKERWTPQHPEYLSALKRIKSHDFRRALDKLQQLVVQRLLELAKANLSGTGYKLRVHISKAIKARSKAIRNALDEYNKLAPSMQPPAPQLAWNDIVNYGFLSKFELLKHSHSQQDVLHKPWTVPGNREIAMMYFKMKRSHEELTRLNVEIHRLRTFICDEDIFLQDQVAFLHDADPLLAHEVEALRVRRARVDAIHIICLDTIEALPEFSGVRGTGTMTSDAGLDEDDGSPEDIATDDAFNDDMNAPASANPETLPLSGRDFQTVRVRAFESERLINLYLWLSSK</sequence>
<name>A0A9P7F364_9AGAM</name>
<evidence type="ECO:0000313" key="3">
    <source>
        <dbReference type="Proteomes" id="UP000823399"/>
    </source>
</evidence>
<feature type="compositionally biased region" description="Acidic residues" evidence="1">
    <location>
        <begin position="811"/>
        <end position="829"/>
    </location>
</feature>
<dbReference type="Pfam" id="PF18758">
    <property type="entry name" value="KDZ"/>
    <property type="match status" value="1"/>
</dbReference>
<feature type="region of interest" description="Disordered" evidence="1">
    <location>
        <begin position="805"/>
        <end position="845"/>
    </location>
</feature>
<evidence type="ECO:0008006" key="4">
    <source>
        <dbReference type="Google" id="ProtNLM"/>
    </source>
</evidence>
<dbReference type="Proteomes" id="UP000823399">
    <property type="component" value="Unassembled WGS sequence"/>
</dbReference>
<dbReference type="AlphaFoldDB" id="A0A9P7F364"/>
<protein>
    <recommendedName>
        <fullName evidence="4">CxC1-like cysteine cluster associated with KDZ transposases domain-containing protein</fullName>
    </recommendedName>
</protein>
<dbReference type="OrthoDB" id="3251205at2759"/>
<dbReference type="PANTHER" id="PTHR33096">
    <property type="entry name" value="CXC2 DOMAIN-CONTAINING PROTEIN"/>
    <property type="match status" value="1"/>
</dbReference>
<evidence type="ECO:0000256" key="1">
    <source>
        <dbReference type="SAM" id="MobiDB-lite"/>
    </source>
</evidence>
<organism evidence="2 3">
    <name type="scientific">Suillus discolor</name>
    <dbReference type="NCBI Taxonomy" id="1912936"/>
    <lineage>
        <taxon>Eukaryota</taxon>
        <taxon>Fungi</taxon>
        <taxon>Dikarya</taxon>
        <taxon>Basidiomycota</taxon>
        <taxon>Agaricomycotina</taxon>
        <taxon>Agaricomycetes</taxon>
        <taxon>Agaricomycetidae</taxon>
        <taxon>Boletales</taxon>
        <taxon>Suillineae</taxon>
        <taxon>Suillaceae</taxon>
        <taxon>Suillus</taxon>
    </lineage>
</organism>